<proteinExistence type="predicted"/>
<comment type="caution">
    <text evidence="1">The sequence shown here is derived from an EMBL/GenBank/DDBJ whole genome shotgun (WGS) entry which is preliminary data.</text>
</comment>
<protein>
    <submittedName>
        <fullName evidence="1">Uncharacterized protein</fullName>
    </submittedName>
</protein>
<evidence type="ECO:0000313" key="1">
    <source>
        <dbReference type="EMBL" id="KAK5046273.1"/>
    </source>
</evidence>
<evidence type="ECO:0000313" key="2">
    <source>
        <dbReference type="Proteomes" id="UP001358417"/>
    </source>
</evidence>
<reference evidence="1 2" key="1">
    <citation type="submission" date="2023-08" db="EMBL/GenBank/DDBJ databases">
        <title>Black Yeasts Isolated from many extreme environments.</title>
        <authorList>
            <person name="Coleine C."/>
            <person name="Stajich J.E."/>
            <person name="Selbmann L."/>
        </authorList>
    </citation>
    <scope>NUCLEOTIDE SEQUENCE [LARGE SCALE GENOMIC DNA]</scope>
    <source>
        <strain evidence="1 2">CCFEE 5792</strain>
    </source>
</reference>
<accession>A0AAV9N056</accession>
<dbReference type="Proteomes" id="UP001358417">
    <property type="component" value="Unassembled WGS sequence"/>
</dbReference>
<gene>
    <name evidence="1" type="ORF">LTR84_008416</name>
</gene>
<dbReference type="GeneID" id="89976579"/>
<dbReference type="EMBL" id="JAVRRD010000031">
    <property type="protein sequence ID" value="KAK5046273.1"/>
    <property type="molecule type" value="Genomic_DNA"/>
</dbReference>
<dbReference type="RefSeq" id="XP_064701867.1">
    <property type="nucleotide sequence ID" value="XM_064851962.1"/>
</dbReference>
<keyword evidence="2" id="KW-1185">Reference proteome</keyword>
<dbReference type="AlphaFoldDB" id="A0AAV9N056"/>
<name>A0AAV9N056_9EURO</name>
<organism evidence="1 2">
    <name type="scientific">Exophiala bonariae</name>
    <dbReference type="NCBI Taxonomy" id="1690606"/>
    <lineage>
        <taxon>Eukaryota</taxon>
        <taxon>Fungi</taxon>
        <taxon>Dikarya</taxon>
        <taxon>Ascomycota</taxon>
        <taxon>Pezizomycotina</taxon>
        <taxon>Eurotiomycetes</taxon>
        <taxon>Chaetothyriomycetidae</taxon>
        <taxon>Chaetothyriales</taxon>
        <taxon>Herpotrichiellaceae</taxon>
        <taxon>Exophiala</taxon>
    </lineage>
</organism>
<sequence length="68" mass="7384">MPNRAPQALAPLALPAVVDVKGDDSIIDIFDAVVIPTQRDGSQLALGMLQQKVMDKITQRKAATEKRQ</sequence>